<feature type="signal peptide" evidence="1">
    <location>
        <begin position="1"/>
        <end position="21"/>
    </location>
</feature>
<sequence>MTGPRRAAGLLLVMALLAACSGDPDLELTARTSVVGGDVAVEYTLANRSGAPMVVYDGGWTDPERPGWSRGPVEVSVREDGVIELSKRIIHPCQTPDTSDCGGVRVPTVRMRGSVLEPGADRSDGFRVPLQVEPDHPASAQGKPITLAGRTVVFCVGFAEVTAANPSAADGLYPPASPQDVVCGEPFQVP</sequence>
<feature type="chain" id="PRO_5038909595" description="Lipoprotein" evidence="1">
    <location>
        <begin position="22"/>
        <end position="190"/>
    </location>
</feature>
<dbReference type="AlphaFoldDB" id="A0A8J3LA07"/>
<organism evidence="2 3">
    <name type="scientific">Catellatospora coxensis</name>
    <dbReference type="NCBI Taxonomy" id="310354"/>
    <lineage>
        <taxon>Bacteria</taxon>
        <taxon>Bacillati</taxon>
        <taxon>Actinomycetota</taxon>
        <taxon>Actinomycetes</taxon>
        <taxon>Micromonosporales</taxon>
        <taxon>Micromonosporaceae</taxon>
        <taxon>Catellatospora</taxon>
    </lineage>
</organism>
<dbReference type="RefSeq" id="WP_203699197.1">
    <property type="nucleotide sequence ID" value="NZ_BAAALC010000083.1"/>
</dbReference>
<comment type="caution">
    <text evidence="2">The sequence shown here is derived from an EMBL/GenBank/DDBJ whole genome shotgun (WGS) entry which is preliminary data.</text>
</comment>
<dbReference type="PROSITE" id="PS51257">
    <property type="entry name" value="PROKAR_LIPOPROTEIN"/>
    <property type="match status" value="1"/>
</dbReference>
<gene>
    <name evidence="2" type="ORF">Cco03nite_79410</name>
</gene>
<evidence type="ECO:0008006" key="4">
    <source>
        <dbReference type="Google" id="ProtNLM"/>
    </source>
</evidence>
<evidence type="ECO:0000256" key="1">
    <source>
        <dbReference type="SAM" id="SignalP"/>
    </source>
</evidence>
<proteinExistence type="predicted"/>
<dbReference type="EMBL" id="BONI01000124">
    <property type="protein sequence ID" value="GIG11241.1"/>
    <property type="molecule type" value="Genomic_DNA"/>
</dbReference>
<keyword evidence="1" id="KW-0732">Signal</keyword>
<name>A0A8J3LA07_9ACTN</name>
<evidence type="ECO:0000313" key="2">
    <source>
        <dbReference type="EMBL" id="GIG11241.1"/>
    </source>
</evidence>
<accession>A0A8J3LA07</accession>
<evidence type="ECO:0000313" key="3">
    <source>
        <dbReference type="Proteomes" id="UP000630887"/>
    </source>
</evidence>
<dbReference type="Proteomes" id="UP000630887">
    <property type="component" value="Unassembled WGS sequence"/>
</dbReference>
<keyword evidence="3" id="KW-1185">Reference proteome</keyword>
<protein>
    <recommendedName>
        <fullName evidence="4">Lipoprotein</fullName>
    </recommendedName>
</protein>
<reference evidence="2 3" key="1">
    <citation type="submission" date="2021-01" db="EMBL/GenBank/DDBJ databases">
        <title>Whole genome shotgun sequence of Catellatospora coxensis NBRC 107359.</title>
        <authorList>
            <person name="Komaki H."/>
            <person name="Tamura T."/>
        </authorList>
    </citation>
    <scope>NUCLEOTIDE SEQUENCE [LARGE SCALE GENOMIC DNA]</scope>
    <source>
        <strain evidence="2 3">NBRC 107359</strain>
    </source>
</reference>